<accession>A0AAX2ITE7</accession>
<evidence type="ECO:0000313" key="3">
    <source>
        <dbReference type="Proteomes" id="UP000190669"/>
    </source>
</evidence>
<dbReference type="KEGG" id="cbp:EB354_03820"/>
<dbReference type="AlphaFoldDB" id="A0AAX2ITE7"/>
<evidence type="ECO:0000313" key="4">
    <source>
        <dbReference type="Proteomes" id="UP000251937"/>
    </source>
</evidence>
<name>A0AAX2ITE7_9FLAO</name>
<proteinExistence type="predicted"/>
<protein>
    <submittedName>
        <fullName evidence="2">Uncharacterized protein</fullName>
    </submittedName>
</protein>
<keyword evidence="3" id="KW-1185">Reference proteome</keyword>
<dbReference type="EMBL" id="UAVR01000024">
    <property type="protein sequence ID" value="SQA92549.1"/>
    <property type="molecule type" value="Genomic_DNA"/>
</dbReference>
<reference evidence="1 3" key="1">
    <citation type="submission" date="2017-02" db="EMBL/GenBank/DDBJ databases">
        <authorList>
            <person name="Varghese N."/>
            <person name="Submissions S."/>
        </authorList>
    </citation>
    <scope>NUCLEOTIDE SEQUENCE [LARGE SCALE GENOMIC DNA]</scope>
    <source>
        <strain evidence="1 3">DSM 16775</strain>
    </source>
</reference>
<comment type="caution">
    <text evidence="2">The sequence shown here is derived from an EMBL/GenBank/DDBJ whole genome shotgun (WGS) entry which is preliminary data.</text>
</comment>
<dbReference type="RefSeq" id="WP_079467251.1">
    <property type="nucleotide sequence ID" value="NZ_CP033934.1"/>
</dbReference>
<dbReference type="EMBL" id="FUZE01000044">
    <property type="protein sequence ID" value="SKC13099.1"/>
    <property type="molecule type" value="Genomic_DNA"/>
</dbReference>
<dbReference type="Proteomes" id="UP000190669">
    <property type="component" value="Unassembled WGS sequence"/>
</dbReference>
<organism evidence="2 4">
    <name type="scientific">Chryseobacterium balustinum</name>
    <dbReference type="NCBI Taxonomy" id="246"/>
    <lineage>
        <taxon>Bacteria</taxon>
        <taxon>Pseudomonadati</taxon>
        <taxon>Bacteroidota</taxon>
        <taxon>Flavobacteriia</taxon>
        <taxon>Flavobacteriales</taxon>
        <taxon>Weeksellaceae</taxon>
        <taxon>Chryseobacterium group</taxon>
        <taxon>Chryseobacterium</taxon>
    </lineage>
</organism>
<sequence>MYKEFGFWKEYGDKYKDYPSINLYINKDINDLYDKSKLIPYLNFGGIIAVSSKINFPHLFKSQQRLGEFLLLTDGFWVWPEDLAEYVLNYNVILPTEWYDLILSNNYRIPEKIKFQQQDVEWVRY</sequence>
<evidence type="ECO:0000313" key="1">
    <source>
        <dbReference type="EMBL" id="SKC13099.1"/>
    </source>
</evidence>
<dbReference type="Proteomes" id="UP000251937">
    <property type="component" value="Unassembled WGS sequence"/>
</dbReference>
<evidence type="ECO:0000313" key="2">
    <source>
        <dbReference type="EMBL" id="SQA92549.1"/>
    </source>
</evidence>
<reference evidence="2 4" key="2">
    <citation type="submission" date="2018-06" db="EMBL/GenBank/DDBJ databases">
        <authorList>
            <consortium name="Pathogen Informatics"/>
            <person name="Doyle S."/>
        </authorList>
    </citation>
    <scope>NUCLEOTIDE SEQUENCE [LARGE SCALE GENOMIC DNA]</scope>
    <source>
        <strain evidence="2 4">NCTC11212</strain>
    </source>
</reference>
<gene>
    <name evidence="2" type="ORF">NCTC11212_04126</name>
    <name evidence="1" type="ORF">SAMN05421800_1448</name>
</gene>